<accession>A0A7R8CGA7</accession>
<dbReference type="AlphaFoldDB" id="A0A7R8CGA7"/>
<dbReference type="InterPro" id="IPR012337">
    <property type="entry name" value="RNaseH-like_sf"/>
</dbReference>
<dbReference type="PROSITE" id="PS50879">
    <property type="entry name" value="RNASE_H_1"/>
    <property type="match status" value="1"/>
</dbReference>
<gene>
    <name evidence="1" type="ORF">LSAA_3513</name>
</gene>
<dbReference type="Pfam" id="PF00075">
    <property type="entry name" value="RNase_H"/>
    <property type="match status" value="1"/>
</dbReference>
<protein>
    <submittedName>
        <fullName evidence="1">RnhA</fullName>
        <ecNumber evidence="1">3.1.26.4</ecNumber>
    </submittedName>
</protein>
<dbReference type="SUPFAM" id="SSF53098">
    <property type="entry name" value="Ribonuclease H-like"/>
    <property type="match status" value="1"/>
</dbReference>
<dbReference type="Gene3D" id="3.30.420.10">
    <property type="entry name" value="Ribonuclease H-like superfamily/Ribonuclease H"/>
    <property type="match status" value="1"/>
</dbReference>
<proteinExistence type="predicted"/>
<dbReference type="GO" id="GO:0004523">
    <property type="term" value="F:RNA-DNA hybrid ribonuclease activity"/>
    <property type="evidence" value="ECO:0007669"/>
    <property type="project" value="UniProtKB-EC"/>
</dbReference>
<keyword evidence="2" id="KW-1185">Reference proteome</keyword>
<evidence type="ECO:0000313" key="2">
    <source>
        <dbReference type="Proteomes" id="UP000675881"/>
    </source>
</evidence>
<name>A0A7R8CGA7_LEPSM</name>
<reference evidence="1" key="1">
    <citation type="submission" date="2021-02" db="EMBL/GenBank/DDBJ databases">
        <authorList>
            <person name="Bekaert M."/>
        </authorList>
    </citation>
    <scope>NUCLEOTIDE SEQUENCE</scope>
    <source>
        <strain evidence="1">IoA-00</strain>
    </source>
</reference>
<dbReference type="OrthoDB" id="407198at2759"/>
<organism evidence="1 2">
    <name type="scientific">Lepeophtheirus salmonis</name>
    <name type="common">Salmon louse</name>
    <name type="synonym">Caligus salmonis</name>
    <dbReference type="NCBI Taxonomy" id="72036"/>
    <lineage>
        <taxon>Eukaryota</taxon>
        <taxon>Metazoa</taxon>
        <taxon>Ecdysozoa</taxon>
        <taxon>Arthropoda</taxon>
        <taxon>Crustacea</taxon>
        <taxon>Multicrustacea</taxon>
        <taxon>Hexanauplia</taxon>
        <taxon>Copepoda</taxon>
        <taxon>Siphonostomatoida</taxon>
        <taxon>Caligidae</taxon>
        <taxon>Lepeophtheirus</taxon>
    </lineage>
</organism>
<dbReference type="InterPro" id="IPR036397">
    <property type="entry name" value="RNaseH_sf"/>
</dbReference>
<dbReference type="EC" id="3.1.26.4" evidence="1"/>
<dbReference type="InterPro" id="IPR002156">
    <property type="entry name" value="RNaseH_domain"/>
</dbReference>
<keyword evidence="1" id="KW-0378">Hydrolase</keyword>
<dbReference type="EMBL" id="HG994591">
    <property type="protein sequence ID" value="CAF2814675.1"/>
    <property type="molecule type" value="Genomic_DNA"/>
</dbReference>
<sequence>MPKWKKNGWKKSYRGHVINKNDFRELEDIKKGMTVKFIHIQAHKGIKGDKHADALSRKCTSDLDLVINLPTINYIKPIVDYFYCVFLGSCFFTLAMNGESFCYCITPNLCSQSYFLSHSSFAVNVKRFKLKTILNSSESLKLIIPQNQSEQERLMFYPLLES</sequence>
<dbReference type="Proteomes" id="UP000675881">
    <property type="component" value="Chromosome 12"/>
</dbReference>
<dbReference type="GO" id="GO:0003676">
    <property type="term" value="F:nucleic acid binding"/>
    <property type="evidence" value="ECO:0007669"/>
    <property type="project" value="InterPro"/>
</dbReference>
<evidence type="ECO:0000313" key="1">
    <source>
        <dbReference type="EMBL" id="CAF2814675.1"/>
    </source>
</evidence>